<gene>
    <name evidence="2" type="ORF">GCM10023216_14640</name>
</gene>
<keyword evidence="1" id="KW-0812">Transmembrane</keyword>
<evidence type="ECO:0000256" key="1">
    <source>
        <dbReference type="SAM" id="Phobius"/>
    </source>
</evidence>
<protein>
    <recommendedName>
        <fullName evidence="4">Integral membrane protein</fullName>
    </recommendedName>
</protein>
<feature type="transmembrane region" description="Helical" evidence="1">
    <location>
        <begin position="84"/>
        <end position="103"/>
    </location>
</feature>
<sequence>MTATTPATRGGTARALLIGWICALVGFLVGEYGAGLVLVGLRSSSGDQAMIDWSWLPWIAAAVLCGLAVGLWTPVGAETPWWRWLAVGAPVPVGSGLVTWAYFASYGVAIPDQWLSTLVQVLIAVALALAVGLMRTRRAGRGEAP</sequence>
<proteinExistence type="predicted"/>
<dbReference type="EMBL" id="BAABID010000007">
    <property type="protein sequence ID" value="GAA4725368.1"/>
    <property type="molecule type" value="Genomic_DNA"/>
</dbReference>
<feature type="transmembrane region" description="Helical" evidence="1">
    <location>
        <begin position="115"/>
        <end position="134"/>
    </location>
</feature>
<dbReference type="RefSeq" id="WP_172153443.1">
    <property type="nucleotide sequence ID" value="NZ_BAABID010000007.1"/>
</dbReference>
<feature type="transmembrane region" description="Helical" evidence="1">
    <location>
        <begin position="15"/>
        <end position="41"/>
    </location>
</feature>
<name>A0ABP8YC12_9MICO</name>
<keyword evidence="1" id="KW-0472">Membrane</keyword>
<keyword evidence="3" id="KW-1185">Reference proteome</keyword>
<comment type="caution">
    <text evidence="2">The sequence shown here is derived from an EMBL/GenBank/DDBJ whole genome shotgun (WGS) entry which is preliminary data.</text>
</comment>
<accession>A0ABP8YC12</accession>
<feature type="transmembrane region" description="Helical" evidence="1">
    <location>
        <begin position="53"/>
        <end position="72"/>
    </location>
</feature>
<evidence type="ECO:0000313" key="3">
    <source>
        <dbReference type="Proteomes" id="UP001500956"/>
    </source>
</evidence>
<evidence type="ECO:0008006" key="4">
    <source>
        <dbReference type="Google" id="ProtNLM"/>
    </source>
</evidence>
<dbReference type="Proteomes" id="UP001500956">
    <property type="component" value="Unassembled WGS sequence"/>
</dbReference>
<evidence type="ECO:0000313" key="2">
    <source>
        <dbReference type="EMBL" id="GAA4725368.1"/>
    </source>
</evidence>
<organism evidence="2 3">
    <name type="scientific">Isoptericola chiayiensis</name>
    <dbReference type="NCBI Taxonomy" id="579446"/>
    <lineage>
        <taxon>Bacteria</taxon>
        <taxon>Bacillati</taxon>
        <taxon>Actinomycetota</taxon>
        <taxon>Actinomycetes</taxon>
        <taxon>Micrococcales</taxon>
        <taxon>Promicromonosporaceae</taxon>
        <taxon>Isoptericola</taxon>
    </lineage>
</organism>
<reference evidence="3" key="1">
    <citation type="journal article" date="2019" name="Int. J. Syst. Evol. Microbiol.">
        <title>The Global Catalogue of Microorganisms (GCM) 10K type strain sequencing project: providing services to taxonomists for standard genome sequencing and annotation.</title>
        <authorList>
            <consortium name="The Broad Institute Genomics Platform"/>
            <consortium name="The Broad Institute Genome Sequencing Center for Infectious Disease"/>
            <person name="Wu L."/>
            <person name="Ma J."/>
        </authorList>
    </citation>
    <scope>NUCLEOTIDE SEQUENCE [LARGE SCALE GENOMIC DNA]</scope>
    <source>
        <strain evidence="3">JCM 18063</strain>
    </source>
</reference>
<keyword evidence="1" id="KW-1133">Transmembrane helix</keyword>